<feature type="region of interest" description="Disordered" evidence="1">
    <location>
        <begin position="308"/>
        <end position="337"/>
    </location>
</feature>
<name>A0ABQ8QMD7_9AGAR</name>
<evidence type="ECO:0000313" key="3">
    <source>
        <dbReference type="Proteomes" id="UP001163828"/>
    </source>
</evidence>
<feature type="compositionally biased region" description="Polar residues" evidence="1">
    <location>
        <begin position="122"/>
        <end position="132"/>
    </location>
</feature>
<evidence type="ECO:0000313" key="2">
    <source>
        <dbReference type="EMBL" id="KAJ3999608.1"/>
    </source>
</evidence>
<gene>
    <name evidence="2" type="ORF">F5050DRAFT_1709570</name>
</gene>
<sequence>MSKRQLRARVQSEATKTPPLQSEEVATNESTSRIPRRVRGTNLVRSNSSPLPDLTPELESLADPLPSDGMDTTSSGGRVDHDSGRIMENPTGYAPEGSTEARLLDVLSEDVGESHSAPQLGKPSNGSELNQEQVLTVKMAEAALNDAQREAIRLRDRVPIVEDEDESKYGSPIMTKGKAVDACNWGALDLSDTKMDADIQQHILDSIRPMRSDVTPPRNVERKRNVVELDEHEMLEFLAWRKNSPKSRSQTQALHGDRVSVLPKMPSTEERRLRDITMANPDQTHFSEPKVGGATDRMAESNHVCKLLDYLRDRENEPSSSDPESEEETPKNTYKAH</sequence>
<comment type="caution">
    <text evidence="2">The sequence shown here is derived from an EMBL/GenBank/DDBJ whole genome shotgun (WGS) entry which is preliminary data.</text>
</comment>
<feature type="compositionally biased region" description="Polar residues" evidence="1">
    <location>
        <begin position="12"/>
        <end position="33"/>
    </location>
</feature>
<feature type="region of interest" description="Disordered" evidence="1">
    <location>
        <begin position="110"/>
        <end position="132"/>
    </location>
</feature>
<feature type="region of interest" description="Disordered" evidence="1">
    <location>
        <begin position="1"/>
        <end position="98"/>
    </location>
</feature>
<evidence type="ECO:0000256" key="1">
    <source>
        <dbReference type="SAM" id="MobiDB-lite"/>
    </source>
</evidence>
<dbReference type="EMBL" id="MU790535">
    <property type="protein sequence ID" value="KAJ3999608.1"/>
    <property type="molecule type" value="Genomic_DNA"/>
</dbReference>
<accession>A0ABQ8QMD7</accession>
<proteinExistence type="predicted"/>
<protein>
    <submittedName>
        <fullName evidence="2">Uncharacterized protein</fullName>
    </submittedName>
</protein>
<keyword evidence="3" id="KW-1185">Reference proteome</keyword>
<organism evidence="2 3">
    <name type="scientific">Lentinula boryana</name>
    <dbReference type="NCBI Taxonomy" id="40481"/>
    <lineage>
        <taxon>Eukaryota</taxon>
        <taxon>Fungi</taxon>
        <taxon>Dikarya</taxon>
        <taxon>Basidiomycota</taxon>
        <taxon>Agaricomycotina</taxon>
        <taxon>Agaricomycetes</taxon>
        <taxon>Agaricomycetidae</taxon>
        <taxon>Agaricales</taxon>
        <taxon>Marasmiineae</taxon>
        <taxon>Omphalotaceae</taxon>
        <taxon>Lentinula</taxon>
    </lineage>
</organism>
<dbReference type="Proteomes" id="UP001163828">
    <property type="component" value="Unassembled WGS sequence"/>
</dbReference>
<reference evidence="2" key="1">
    <citation type="submission" date="2022-08" db="EMBL/GenBank/DDBJ databases">
        <authorList>
            <consortium name="DOE Joint Genome Institute"/>
            <person name="Min B."/>
            <person name="Riley R."/>
            <person name="Sierra-Patev S."/>
            <person name="Naranjo-Ortiz M."/>
            <person name="Looney B."/>
            <person name="Konkel Z."/>
            <person name="Slot J.C."/>
            <person name="Sakamoto Y."/>
            <person name="Steenwyk J.L."/>
            <person name="Rokas A."/>
            <person name="Carro J."/>
            <person name="Camarero S."/>
            <person name="Ferreira P."/>
            <person name="Molpeceres G."/>
            <person name="Ruiz-Duenas F.J."/>
            <person name="Serrano A."/>
            <person name="Henrissat B."/>
            <person name="Drula E."/>
            <person name="Hughes K.W."/>
            <person name="Mata J.L."/>
            <person name="Ishikawa N.K."/>
            <person name="Vargas-Isla R."/>
            <person name="Ushijima S."/>
            <person name="Smith C.A."/>
            <person name="Ahrendt S."/>
            <person name="Andreopoulos W."/>
            <person name="He G."/>
            <person name="Labutti K."/>
            <person name="Lipzen A."/>
            <person name="Ng V."/>
            <person name="Sandor L."/>
            <person name="Barry K."/>
            <person name="Martinez A.T."/>
            <person name="Xiao Y."/>
            <person name="Gibbons J.G."/>
            <person name="Terashima K."/>
            <person name="Hibbett D.S."/>
            <person name="Grigoriev I.V."/>
        </authorList>
    </citation>
    <scope>NUCLEOTIDE SEQUENCE</scope>
    <source>
        <strain evidence="2">TFB10827</strain>
    </source>
</reference>